<gene>
    <name evidence="3" type="ORF">AAEO56_04735</name>
</gene>
<evidence type="ECO:0000313" key="4">
    <source>
        <dbReference type="Proteomes" id="UP001464555"/>
    </source>
</evidence>
<dbReference type="EMBL" id="JBBYHR010000002">
    <property type="protein sequence ID" value="MEL1243559.1"/>
    <property type="molecule type" value="Genomic_DNA"/>
</dbReference>
<feature type="compositionally biased region" description="Polar residues" evidence="1">
    <location>
        <begin position="105"/>
        <end position="125"/>
    </location>
</feature>
<evidence type="ECO:0000313" key="3">
    <source>
        <dbReference type="EMBL" id="MEL1243559.1"/>
    </source>
</evidence>
<keyword evidence="2" id="KW-0812">Transmembrane</keyword>
<dbReference type="RefSeq" id="WP_341695875.1">
    <property type="nucleotide sequence ID" value="NZ_JBBYHR010000002.1"/>
</dbReference>
<evidence type="ECO:0008006" key="5">
    <source>
        <dbReference type="Google" id="ProtNLM"/>
    </source>
</evidence>
<evidence type="ECO:0000256" key="1">
    <source>
        <dbReference type="SAM" id="MobiDB-lite"/>
    </source>
</evidence>
<organism evidence="3 4">
    <name type="scientific">Flavobacterium arundinis</name>
    <dbReference type="NCBI Taxonomy" id="3139143"/>
    <lineage>
        <taxon>Bacteria</taxon>
        <taxon>Pseudomonadati</taxon>
        <taxon>Bacteroidota</taxon>
        <taxon>Flavobacteriia</taxon>
        <taxon>Flavobacteriales</taxon>
        <taxon>Flavobacteriaceae</taxon>
        <taxon>Flavobacterium</taxon>
    </lineage>
</organism>
<keyword evidence="4" id="KW-1185">Reference proteome</keyword>
<proteinExistence type="predicted"/>
<feature type="compositionally biased region" description="Basic and acidic residues" evidence="1">
    <location>
        <begin position="86"/>
        <end position="104"/>
    </location>
</feature>
<protein>
    <recommendedName>
        <fullName evidence="5">Anti-sigma factor</fullName>
    </recommendedName>
</protein>
<keyword evidence="2" id="KW-0472">Membrane</keyword>
<feature type="region of interest" description="Disordered" evidence="1">
    <location>
        <begin position="70"/>
        <end position="153"/>
    </location>
</feature>
<dbReference type="Proteomes" id="UP001464555">
    <property type="component" value="Unassembled WGS sequence"/>
</dbReference>
<keyword evidence="2" id="KW-1133">Transmembrane helix</keyword>
<accession>A0ABU9HTR0</accession>
<feature type="transmembrane region" description="Helical" evidence="2">
    <location>
        <begin position="46"/>
        <end position="64"/>
    </location>
</feature>
<comment type="caution">
    <text evidence="3">The sequence shown here is derived from an EMBL/GenBank/DDBJ whole genome shotgun (WGS) entry which is preliminary data.</text>
</comment>
<name>A0ABU9HTR0_9FLAO</name>
<sequence length="242" mass="26452">MEPNKLEQEFKKKLEQRTIEPSPMAWDRLDAMLSVGEEKKKPNRTWMYMAASFLVFLMAGVFLLNQEKESGSGTINKGSGIVNEEQPVKKENATGPLRTEEHSATENITAPQRTENAIATTQTVQKKPSGSSSSKKQDSKSTPGNIKEKSNVAPINSEGLAAVTNQGIKEMISMPNPDEADKLLAASGDVAHKKKKSIKVDANSLLSSVEGELDESFRDKALQGVVKNFNAVKSSVANRNYQ</sequence>
<reference evidence="3 4" key="1">
    <citation type="submission" date="2024-04" db="EMBL/GenBank/DDBJ databases">
        <title>Flavobacterium sp. DGU11 16S ribosomal RNA gene Genome sequencing and assembly.</title>
        <authorList>
            <person name="Park S."/>
        </authorList>
    </citation>
    <scope>NUCLEOTIDE SEQUENCE [LARGE SCALE GENOMIC DNA]</scope>
    <source>
        <strain evidence="3 4">DGU11</strain>
    </source>
</reference>
<evidence type="ECO:0000256" key="2">
    <source>
        <dbReference type="SAM" id="Phobius"/>
    </source>
</evidence>